<organism evidence="1 2">
    <name type="scientific">Panagrolaimus sp. ES5</name>
    <dbReference type="NCBI Taxonomy" id="591445"/>
    <lineage>
        <taxon>Eukaryota</taxon>
        <taxon>Metazoa</taxon>
        <taxon>Ecdysozoa</taxon>
        <taxon>Nematoda</taxon>
        <taxon>Chromadorea</taxon>
        <taxon>Rhabditida</taxon>
        <taxon>Tylenchina</taxon>
        <taxon>Panagrolaimomorpha</taxon>
        <taxon>Panagrolaimoidea</taxon>
        <taxon>Panagrolaimidae</taxon>
        <taxon>Panagrolaimus</taxon>
    </lineage>
</organism>
<reference evidence="2" key="1">
    <citation type="submission" date="2022-11" db="UniProtKB">
        <authorList>
            <consortium name="WormBaseParasite"/>
        </authorList>
    </citation>
    <scope>IDENTIFICATION</scope>
</reference>
<dbReference type="Proteomes" id="UP000887579">
    <property type="component" value="Unplaced"/>
</dbReference>
<proteinExistence type="predicted"/>
<evidence type="ECO:0000313" key="2">
    <source>
        <dbReference type="WBParaSite" id="ES5_v2.g544.t1"/>
    </source>
</evidence>
<accession>A0AC34GNT9</accession>
<sequence>MVDIKNSLDAIHRLENYVSLPIGVITPGRWGNQQEALTHLKVLLDNKTELAFPSLAAAENDIPALIENTFPKSSEAVGADSKLMFLKLAQQISFSIRQNPNQRFGLALYAQEVYQRIQLQTFEEFNKTLADFINIMGDANFPNGGKTYLQPAVKDVGKAATIAKTIATLDADIYVIDESSGTIPYSLWNVMTNNDPGHVLNGAGANQDTLFRSLSKSLIPEFNEMGCAVTSAVKMGKSLTCVHQKAKHKLLSHERRLLSSCYHPVIYISRMPNIEFKMAGIDEETKKKLVAAALVAMDKAYIPYSHFPVGAALLTEDGTIITGGNVENASYGGTICAERSAVVRAIAEGHRKFKGIVVATNSLKPASPCGLCRQFMFEFGDFPVIMISGKSDEVTTTSVKDLLPGGFGPQSLADYAAEGSAKNNN</sequence>
<evidence type="ECO:0000313" key="1">
    <source>
        <dbReference type="Proteomes" id="UP000887579"/>
    </source>
</evidence>
<dbReference type="WBParaSite" id="ES5_v2.g544.t1">
    <property type="protein sequence ID" value="ES5_v2.g544.t1"/>
    <property type="gene ID" value="ES5_v2.g544"/>
</dbReference>
<protein>
    <submittedName>
        <fullName evidence="2">Cytidine deaminase</fullName>
    </submittedName>
</protein>
<name>A0AC34GNT9_9BILA</name>